<accession>A0A336LIF1</accession>
<feature type="transmembrane region" description="Helical" evidence="1">
    <location>
        <begin position="48"/>
        <end position="70"/>
    </location>
</feature>
<keyword evidence="1" id="KW-0812">Transmembrane</keyword>
<keyword evidence="1" id="KW-0472">Membrane</keyword>
<sequence>MPFCLPEFHLRNGIIFIGIMSLTTSITNVVLSSITLTKLPKSDSVGVMLVYAIMLMTLGLFELLLSGFLLNGICKYETAHLFVYLWLKIIAIILLVISMVLAFIVTQWIGVYCVVNLVCTEVIFPSILSSDQLLFHHKGAIKPQAITFLIIV</sequence>
<feature type="transmembrane region" description="Helical" evidence="1">
    <location>
        <begin position="82"/>
        <end position="103"/>
    </location>
</feature>
<keyword evidence="1" id="KW-1133">Transmembrane helix</keyword>
<organism evidence="2">
    <name type="scientific">Culicoides sonorensis</name>
    <name type="common">Biting midge</name>
    <dbReference type="NCBI Taxonomy" id="179676"/>
    <lineage>
        <taxon>Eukaryota</taxon>
        <taxon>Metazoa</taxon>
        <taxon>Ecdysozoa</taxon>
        <taxon>Arthropoda</taxon>
        <taxon>Hexapoda</taxon>
        <taxon>Insecta</taxon>
        <taxon>Pterygota</taxon>
        <taxon>Neoptera</taxon>
        <taxon>Endopterygota</taxon>
        <taxon>Diptera</taxon>
        <taxon>Nematocera</taxon>
        <taxon>Chironomoidea</taxon>
        <taxon>Ceratopogonidae</taxon>
        <taxon>Ceratopogoninae</taxon>
        <taxon>Culicoides</taxon>
        <taxon>Monoculicoides</taxon>
    </lineage>
</organism>
<proteinExistence type="predicted"/>
<gene>
    <name evidence="2" type="primary">CSON002382</name>
</gene>
<dbReference type="VEuPathDB" id="VectorBase:CSON002382"/>
<evidence type="ECO:0000256" key="1">
    <source>
        <dbReference type="SAM" id="Phobius"/>
    </source>
</evidence>
<feature type="transmembrane region" description="Helical" evidence="1">
    <location>
        <begin position="109"/>
        <end position="128"/>
    </location>
</feature>
<name>A0A336LIF1_CULSO</name>
<evidence type="ECO:0000313" key="2">
    <source>
        <dbReference type="EMBL" id="SSX17626.1"/>
    </source>
</evidence>
<dbReference type="AlphaFoldDB" id="A0A336LIF1"/>
<protein>
    <submittedName>
        <fullName evidence="2">CSON002382 protein</fullName>
    </submittedName>
</protein>
<reference evidence="2" key="1">
    <citation type="submission" date="2018-07" db="EMBL/GenBank/DDBJ databases">
        <authorList>
            <person name="Quirk P.G."/>
            <person name="Krulwich T.A."/>
        </authorList>
    </citation>
    <scope>NUCLEOTIDE SEQUENCE</scope>
</reference>
<feature type="transmembrane region" description="Helical" evidence="1">
    <location>
        <begin position="12"/>
        <end position="36"/>
    </location>
</feature>
<dbReference type="EMBL" id="UFQT01000013">
    <property type="protein sequence ID" value="SSX17626.1"/>
    <property type="molecule type" value="Genomic_DNA"/>
</dbReference>